<dbReference type="AlphaFoldDB" id="A0A151XC13"/>
<feature type="coiled-coil region" evidence="1">
    <location>
        <begin position="320"/>
        <end position="364"/>
    </location>
</feature>
<evidence type="ECO:0000256" key="2">
    <source>
        <dbReference type="SAM" id="MobiDB-lite"/>
    </source>
</evidence>
<keyword evidence="1" id="KW-0175">Coiled coil</keyword>
<evidence type="ECO:0000256" key="1">
    <source>
        <dbReference type="SAM" id="Coils"/>
    </source>
</evidence>
<protein>
    <submittedName>
        <fullName evidence="3">Uncharacterized protein</fullName>
    </submittedName>
</protein>
<sequence length="454" mass="51746">MEIAGDAKDVAKLRSLTIPIPSKQGVVLMNHDIPSSGITHSQSKMPPCPAYRFCRKLRGPYRSPMLDSDRDHQQQITILHDLLQAIKEAALKLIELITIEERRRRSADPRICYPDSRRYERSIQPHNPESGLIATTSSSVCALCGVALHLKDSSEKSRQFVVDRERSDDYGHGISPKQLENMFLKMIYKIPSPAEKDINSDNFSIPGGVLDYIISKKNGSIDRTKGQEKVSSKTQSTDTNESGLQSKLLFIQRKSSDKIARQIRQDESQRSKLEELGLHLDSREITQTKVHGDTVKVKKTKMQKLEKNMNVKRWVEEVVQLRLQVQIEELHKNIQFFKQENEYIRHLSEKCRRLSEDIRNLQQLLAIRETYSVSGFTTTIKHLQAKYHNQHGIIATLIGMFQGSINIQQIAAKLLAPFKERWNPRENITTTHVSSASGAQPPLNPASSMVFDVY</sequence>
<name>A0A151XC13_9HYME</name>
<proteinExistence type="predicted"/>
<accession>A0A151XC13</accession>
<dbReference type="Proteomes" id="UP000075809">
    <property type="component" value="Unassembled WGS sequence"/>
</dbReference>
<feature type="region of interest" description="Disordered" evidence="2">
    <location>
        <begin position="221"/>
        <end position="241"/>
    </location>
</feature>
<evidence type="ECO:0000313" key="4">
    <source>
        <dbReference type="Proteomes" id="UP000075809"/>
    </source>
</evidence>
<gene>
    <name evidence="3" type="ORF">ALC60_02944</name>
</gene>
<feature type="compositionally biased region" description="Basic and acidic residues" evidence="2">
    <location>
        <begin position="221"/>
        <end position="231"/>
    </location>
</feature>
<feature type="compositionally biased region" description="Polar residues" evidence="2">
    <location>
        <begin position="232"/>
        <end position="241"/>
    </location>
</feature>
<organism evidence="3 4">
    <name type="scientific">Mycetomoellerius zeteki</name>
    <dbReference type="NCBI Taxonomy" id="64791"/>
    <lineage>
        <taxon>Eukaryota</taxon>
        <taxon>Metazoa</taxon>
        <taxon>Ecdysozoa</taxon>
        <taxon>Arthropoda</taxon>
        <taxon>Hexapoda</taxon>
        <taxon>Insecta</taxon>
        <taxon>Pterygota</taxon>
        <taxon>Neoptera</taxon>
        <taxon>Endopterygota</taxon>
        <taxon>Hymenoptera</taxon>
        <taxon>Apocrita</taxon>
        <taxon>Aculeata</taxon>
        <taxon>Formicoidea</taxon>
        <taxon>Formicidae</taxon>
        <taxon>Myrmicinae</taxon>
        <taxon>Mycetomoellerius</taxon>
    </lineage>
</organism>
<keyword evidence="4" id="KW-1185">Reference proteome</keyword>
<reference evidence="3 4" key="1">
    <citation type="submission" date="2015-09" db="EMBL/GenBank/DDBJ databases">
        <title>Trachymyrmex zeteki WGS genome.</title>
        <authorList>
            <person name="Nygaard S."/>
            <person name="Hu H."/>
            <person name="Boomsma J."/>
            <person name="Zhang G."/>
        </authorList>
    </citation>
    <scope>NUCLEOTIDE SEQUENCE [LARGE SCALE GENOMIC DNA]</scope>
    <source>
        <strain evidence="3">Tzet28-1</strain>
        <tissue evidence="3">Whole body</tissue>
    </source>
</reference>
<evidence type="ECO:0000313" key="3">
    <source>
        <dbReference type="EMBL" id="KYQ57895.1"/>
    </source>
</evidence>
<dbReference type="EMBL" id="KQ982314">
    <property type="protein sequence ID" value="KYQ57895.1"/>
    <property type="molecule type" value="Genomic_DNA"/>
</dbReference>